<protein>
    <submittedName>
        <fullName evidence="2">Uncharacterized protein</fullName>
    </submittedName>
</protein>
<proteinExistence type="predicted"/>
<name>A0A9W6Q2N8_9ACTN</name>
<evidence type="ECO:0000313" key="3">
    <source>
        <dbReference type="Proteomes" id="UP001165124"/>
    </source>
</evidence>
<reference evidence="2" key="1">
    <citation type="submission" date="2023-02" db="EMBL/GenBank/DDBJ databases">
        <title>Actinomadura rubrobrunea NBRC 14622.</title>
        <authorList>
            <person name="Ichikawa N."/>
            <person name="Sato H."/>
            <person name="Tonouchi N."/>
        </authorList>
    </citation>
    <scope>NUCLEOTIDE SEQUENCE</scope>
    <source>
        <strain evidence="2">NBRC 14622</strain>
    </source>
</reference>
<feature type="region of interest" description="Disordered" evidence="1">
    <location>
        <begin position="21"/>
        <end position="94"/>
    </location>
</feature>
<feature type="compositionally biased region" description="Low complexity" evidence="1">
    <location>
        <begin position="34"/>
        <end position="48"/>
    </location>
</feature>
<dbReference type="EMBL" id="BSRZ01000025">
    <property type="protein sequence ID" value="GLW67494.1"/>
    <property type="molecule type" value="Genomic_DNA"/>
</dbReference>
<comment type="caution">
    <text evidence="2">The sequence shown here is derived from an EMBL/GenBank/DDBJ whole genome shotgun (WGS) entry which is preliminary data.</text>
</comment>
<evidence type="ECO:0000256" key="1">
    <source>
        <dbReference type="SAM" id="MobiDB-lite"/>
    </source>
</evidence>
<sequence>MTFALHGIDWENEVRIALEARSLWTDARRPSPPRRQGGRPPAASPAPGTWETEIFGRSPSRRNRTVRRPRAAGADGAPHGCGTDRTTALDRKRV</sequence>
<accession>A0A9W6Q2N8</accession>
<organism evidence="2 3">
    <name type="scientific">Actinomadura rubrobrunea</name>
    <dbReference type="NCBI Taxonomy" id="115335"/>
    <lineage>
        <taxon>Bacteria</taxon>
        <taxon>Bacillati</taxon>
        <taxon>Actinomycetota</taxon>
        <taxon>Actinomycetes</taxon>
        <taxon>Streptosporangiales</taxon>
        <taxon>Thermomonosporaceae</taxon>
        <taxon>Actinomadura</taxon>
    </lineage>
</organism>
<dbReference type="Proteomes" id="UP001165124">
    <property type="component" value="Unassembled WGS sequence"/>
</dbReference>
<gene>
    <name evidence="2" type="ORF">Arub01_57370</name>
</gene>
<keyword evidence="3" id="KW-1185">Reference proteome</keyword>
<dbReference type="Gene3D" id="3.90.226.10">
    <property type="entry name" value="2-enoyl-CoA Hydratase, Chain A, domain 1"/>
    <property type="match status" value="2"/>
</dbReference>
<dbReference type="AlphaFoldDB" id="A0A9W6Q2N8"/>
<evidence type="ECO:0000313" key="2">
    <source>
        <dbReference type="EMBL" id="GLW67494.1"/>
    </source>
</evidence>
<feature type="compositionally biased region" description="Basic residues" evidence="1">
    <location>
        <begin position="59"/>
        <end position="70"/>
    </location>
</feature>